<keyword evidence="1" id="KW-0677">Repeat</keyword>
<keyword evidence="4" id="KW-0472">Membrane</keyword>
<dbReference type="Gene3D" id="1.25.40.10">
    <property type="entry name" value="Tetratricopeptide repeat domain"/>
    <property type="match status" value="1"/>
</dbReference>
<dbReference type="SUPFAM" id="SSF48452">
    <property type="entry name" value="TPR-like"/>
    <property type="match status" value="1"/>
</dbReference>
<evidence type="ECO:0000256" key="2">
    <source>
        <dbReference type="ARBA" id="ARBA00022803"/>
    </source>
</evidence>
<dbReference type="EMBL" id="CP009788">
    <property type="protein sequence ID" value="AJE03399.1"/>
    <property type="molecule type" value="Genomic_DNA"/>
</dbReference>
<evidence type="ECO:0000313" key="6">
    <source>
        <dbReference type="Proteomes" id="UP000057609"/>
    </source>
</evidence>
<feature type="transmembrane region" description="Helical" evidence="4">
    <location>
        <begin position="144"/>
        <end position="165"/>
    </location>
</feature>
<dbReference type="InterPro" id="IPR052346">
    <property type="entry name" value="O-mannosyl-transferase_TMTC"/>
</dbReference>
<reference evidence="5 6" key="1">
    <citation type="journal article" date="2015" name="Genome Announc.">
        <title>Complete Genome of Geobacter pickeringii G13T, a Metal-Reducing Isolate from Sedimentary Kaolin Deposits.</title>
        <authorList>
            <person name="Badalamenti J.P."/>
            <person name="Bond D.R."/>
        </authorList>
    </citation>
    <scope>NUCLEOTIDE SEQUENCE [LARGE SCALE GENOMIC DNA]</scope>
    <source>
        <strain evidence="5 6">G13</strain>
    </source>
</reference>
<keyword evidence="4" id="KW-1133">Transmembrane helix</keyword>
<evidence type="ECO:0000313" key="5">
    <source>
        <dbReference type="EMBL" id="AJE03399.1"/>
    </source>
</evidence>
<feature type="repeat" description="TPR" evidence="3">
    <location>
        <begin position="580"/>
        <end position="613"/>
    </location>
</feature>
<keyword evidence="4" id="KW-0812">Transmembrane</keyword>
<feature type="transmembrane region" description="Helical" evidence="4">
    <location>
        <begin position="12"/>
        <end position="30"/>
    </location>
</feature>
<dbReference type="PROSITE" id="PS50005">
    <property type="entry name" value="TPR"/>
    <property type="match status" value="1"/>
</dbReference>
<dbReference type="STRING" id="345632.GPICK_08570"/>
<evidence type="ECO:0000256" key="1">
    <source>
        <dbReference type="ARBA" id="ARBA00022737"/>
    </source>
</evidence>
<evidence type="ECO:0000256" key="4">
    <source>
        <dbReference type="SAM" id="Phobius"/>
    </source>
</evidence>
<evidence type="ECO:0000256" key="3">
    <source>
        <dbReference type="PROSITE-ProRule" id="PRU00339"/>
    </source>
</evidence>
<protein>
    <submittedName>
        <fullName evidence="5">Uncharacterized protein</fullName>
    </submittedName>
</protein>
<name>A0A0B5BE39_9BACT</name>
<sequence>MMNDLKASLTRVHIQILLISGIILLLYYPTLFSEISLLDDQEMITSLFNSSVFNIQDIFFPRAHHGGYYRPLIGLSFQFDKIAWDLAPTTMHLENVLLHLCIALSMLWLGRILFRQRPHGGVVAFCSTLLFSVHPLATESINWISGRTDLLAGAILLPGVCLFIVSRKHMHWFGMVAALTIMMFSWLAKETTVAFILALPLLIAGLESGHLVPYTEHQHEKFQAGFLLCGVLAVLFEFATYNGLVAVLIIVIAGGFYFLKFSTMADNFRKASMLLLLSLLVIMFIWGSRKLAFVSSFPQIGQTFHKILLDPNRTVHLFLGAIAFYFKKFILPVPLNLAISDIDPVYGIIGIAVMVACTFLLIRKSLLSGLGLSGMALLLPVLPLALGTIAWTPYAERYVYLAMPFWLLAFGCVVLEKKIALAPTVLILFSILLLVSSLITFQRNLIWQTNVSILADTVAKSPQNLNVHGLYMSALFSKGYYDEAIDQYFTAQKMYKIIVNYDDRMDLLYADILNIQGKQDKAEHIYRDILIKSKGKSIGALQGMIGYYSYLMNKDNKQKTVYLKAMKGYAVKLTELTTNPEDLYQLGKIYHRLGEYSSAEAVFNTALMHHDLDASSNIAIHKIISHYRSRSCLK</sequence>
<dbReference type="InterPro" id="IPR019734">
    <property type="entry name" value="TPR_rpt"/>
</dbReference>
<keyword evidence="6" id="KW-1185">Reference proteome</keyword>
<dbReference type="AlphaFoldDB" id="A0A0B5BE39"/>
<proteinExistence type="predicted"/>
<dbReference type="PANTHER" id="PTHR44227:SF3">
    <property type="entry name" value="PROTEIN O-MANNOSYL-TRANSFERASE TMTC4"/>
    <property type="match status" value="1"/>
</dbReference>
<feature type="transmembrane region" description="Helical" evidence="4">
    <location>
        <begin position="345"/>
        <end position="362"/>
    </location>
</feature>
<feature type="transmembrane region" description="Helical" evidence="4">
    <location>
        <begin position="369"/>
        <end position="392"/>
    </location>
</feature>
<dbReference type="Proteomes" id="UP000057609">
    <property type="component" value="Chromosome"/>
</dbReference>
<feature type="transmembrane region" description="Helical" evidence="4">
    <location>
        <begin position="398"/>
        <end position="415"/>
    </location>
</feature>
<feature type="transmembrane region" description="Helical" evidence="4">
    <location>
        <begin position="96"/>
        <end position="114"/>
    </location>
</feature>
<feature type="transmembrane region" description="Helical" evidence="4">
    <location>
        <begin position="420"/>
        <end position="441"/>
    </location>
</feature>
<dbReference type="PANTHER" id="PTHR44227">
    <property type="match status" value="1"/>
</dbReference>
<feature type="transmembrane region" description="Helical" evidence="4">
    <location>
        <begin position="314"/>
        <end position="333"/>
    </location>
</feature>
<dbReference type="InterPro" id="IPR011990">
    <property type="entry name" value="TPR-like_helical_dom_sf"/>
</dbReference>
<keyword evidence="2 3" id="KW-0802">TPR repeat</keyword>
<organism evidence="5 6">
    <name type="scientific">Geobacter pickeringii</name>
    <dbReference type="NCBI Taxonomy" id="345632"/>
    <lineage>
        <taxon>Bacteria</taxon>
        <taxon>Pseudomonadati</taxon>
        <taxon>Thermodesulfobacteriota</taxon>
        <taxon>Desulfuromonadia</taxon>
        <taxon>Geobacterales</taxon>
        <taxon>Geobacteraceae</taxon>
        <taxon>Geobacter</taxon>
    </lineage>
</organism>
<gene>
    <name evidence="5" type="ORF">GPICK_08570</name>
</gene>
<feature type="transmembrane region" description="Helical" evidence="4">
    <location>
        <begin position="172"/>
        <end position="188"/>
    </location>
</feature>
<feature type="transmembrane region" description="Helical" evidence="4">
    <location>
        <begin position="226"/>
        <end position="259"/>
    </location>
</feature>
<feature type="transmembrane region" description="Helical" evidence="4">
    <location>
        <begin position="271"/>
        <end position="293"/>
    </location>
</feature>
<accession>A0A0B5BE39</accession>
<dbReference type="KEGG" id="gpi:GPICK_08570"/>
<feature type="transmembrane region" description="Helical" evidence="4">
    <location>
        <begin position="121"/>
        <end position="138"/>
    </location>
</feature>
<dbReference type="HOGENOM" id="CLU_011615_5_2_7"/>